<comment type="caution">
    <text evidence="1">The sequence shown here is derived from an EMBL/GenBank/DDBJ whole genome shotgun (WGS) entry which is preliminary data.</text>
</comment>
<dbReference type="AlphaFoldDB" id="A0A2T0XT86"/>
<dbReference type="Proteomes" id="UP000252733">
    <property type="component" value="Unassembled WGS sequence"/>
</dbReference>
<gene>
    <name evidence="1" type="ORF">DFO77_1091</name>
</gene>
<reference evidence="1 2" key="1">
    <citation type="submission" date="2018-07" db="EMBL/GenBank/DDBJ databases">
        <title>Freshwater and sediment microbial communities from various areas in North America, analyzing microbe dynamics in response to fracking.</title>
        <authorList>
            <person name="Lamendella R."/>
        </authorList>
    </citation>
    <scope>NUCLEOTIDE SEQUENCE [LARGE SCALE GENOMIC DNA]</scope>
    <source>
        <strain evidence="1 2">160A</strain>
    </source>
</reference>
<sequence length="47" mass="5305">MSYFVAILMYLSWLATVAVGYFASASAVKYFDKKWKETTEAEEAAES</sequence>
<evidence type="ECO:0000313" key="1">
    <source>
        <dbReference type="EMBL" id="RCW36037.1"/>
    </source>
</evidence>
<protein>
    <submittedName>
        <fullName evidence="1">Uncharacterized protein</fullName>
    </submittedName>
</protein>
<evidence type="ECO:0000313" key="2">
    <source>
        <dbReference type="Proteomes" id="UP000252733"/>
    </source>
</evidence>
<proteinExistence type="predicted"/>
<name>A0A2T0XT86_9BACT</name>
<dbReference type="STRING" id="1168289.GCA_000259075_01554"/>
<accession>A0A2T0XT86</accession>
<dbReference type="EMBL" id="QPIZ01000009">
    <property type="protein sequence ID" value="RCW36037.1"/>
    <property type="molecule type" value="Genomic_DNA"/>
</dbReference>
<organism evidence="1 2">
    <name type="scientific">Marinilabilia salmonicolor</name>
    <dbReference type="NCBI Taxonomy" id="989"/>
    <lineage>
        <taxon>Bacteria</taxon>
        <taxon>Pseudomonadati</taxon>
        <taxon>Bacteroidota</taxon>
        <taxon>Bacteroidia</taxon>
        <taxon>Marinilabiliales</taxon>
        <taxon>Marinilabiliaceae</taxon>
        <taxon>Marinilabilia</taxon>
    </lineage>
</organism>
<dbReference type="RefSeq" id="WP_181256286.1">
    <property type="nucleotide sequence ID" value="NZ_PVTS01000001.1"/>
</dbReference>
<keyword evidence="2" id="KW-1185">Reference proteome</keyword>